<evidence type="ECO:0000256" key="1">
    <source>
        <dbReference type="SAM" id="Coils"/>
    </source>
</evidence>
<keyword evidence="1" id="KW-0175">Coiled coil</keyword>
<feature type="coiled-coil region" evidence="1">
    <location>
        <begin position="104"/>
        <end position="159"/>
    </location>
</feature>
<sequence length="241" mass="27349">MTSQEQDVDIRVIRIHTGNDPGNFISLDEATGKQIVVSRDWERLGGGPLKSGQLILARCVDRERCIVAFPIMSGPYPAMERNLTELAKQLEQESLNLAVRWEQCQQLLKERLELEGQRERLAEERRQFEHRRAEDAARLDQRRDELQRLDATLQQLKHELSEDGLAKKHAELVAAFAALEEDRITLLEAAEDIKRRVIVTTGNRALFDELIPQSLRTKVPKRTASDSRLPLSGLASQPSAA</sequence>
<dbReference type="AlphaFoldDB" id="A0A1G1YS89"/>
<comment type="caution">
    <text evidence="3">The sequence shown here is derived from an EMBL/GenBank/DDBJ whole genome shotgun (WGS) entry which is preliminary data.</text>
</comment>
<evidence type="ECO:0000256" key="2">
    <source>
        <dbReference type="SAM" id="MobiDB-lite"/>
    </source>
</evidence>
<feature type="region of interest" description="Disordered" evidence="2">
    <location>
        <begin position="218"/>
        <end position="241"/>
    </location>
</feature>
<organism evidence="3 4">
    <name type="scientific">Candidatus Buchananbacteria bacterium RIFCSPLOWO2_01_FULL_56_15</name>
    <dbReference type="NCBI Taxonomy" id="1797547"/>
    <lineage>
        <taxon>Bacteria</taxon>
        <taxon>Candidatus Buchananiibacteriota</taxon>
    </lineage>
</organism>
<dbReference type="EMBL" id="MHIQ01000008">
    <property type="protein sequence ID" value="OGY55174.1"/>
    <property type="molecule type" value="Genomic_DNA"/>
</dbReference>
<evidence type="ECO:0000313" key="3">
    <source>
        <dbReference type="EMBL" id="OGY55174.1"/>
    </source>
</evidence>
<proteinExistence type="predicted"/>
<dbReference type="Proteomes" id="UP000178944">
    <property type="component" value="Unassembled WGS sequence"/>
</dbReference>
<accession>A0A1G1YS89</accession>
<gene>
    <name evidence="3" type="ORF">A2951_02635</name>
</gene>
<reference evidence="3 4" key="1">
    <citation type="journal article" date="2016" name="Nat. Commun.">
        <title>Thousands of microbial genomes shed light on interconnected biogeochemical processes in an aquifer system.</title>
        <authorList>
            <person name="Anantharaman K."/>
            <person name="Brown C.T."/>
            <person name="Hug L.A."/>
            <person name="Sharon I."/>
            <person name="Castelle C.J."/>
            <person name="Probst A.J."/>
            <person name="Thomas B.C."/>
            <person name="Singh A."/>
            <person name="Wilkins M.J."/>
            <person name="Karaoz U."/>
            <person name="Brodie E.L."/>
            <person name="Williams K.H."/>
            <person name="Hubbard S.S."/>
            <person name="Banfield J.F."/>
        </authorList>
    </citation>
    <scope>NUCLEOTIDE SEQUENCE [LARGE SCALE GENOMIC DNA]</scope>
</reference>
<protein>
    <submittedName>
        <fullName evidence="3">Uncharacterized protein</fullName>
    </submittedName>
</protein>
<evidence type="ECO:0000313" key="4">
    <source>
        <dbReference type="Proteomes" id="UP000178944"/>
    </source>
</evidence>
<name>A0A1G1YS89_9BACT</name>